<proteinExistence type="predicted"/>
<dbReference type="Pfam" id="PF13794">
    <property type="entry name" value="MiaE_2"/>
    <property type="match status" value="1"/>
</dbReference>
<dbReference type="RefSeq" id="WP_184452038.1">
    <property type="nucleotide sequence ID" value="NZ_JACHMK010000001.1"/>
</dbReference>
<reference evidence="2" key="1">
    <citation type="submission" date="2020-08" db="EMBL/GenBank/DDBJ databases">
        <title>Sequencing the genomes of 1000 actinobacteria strains.</title>
        <authorList>
            <person name="Klenk H.-P."/>
        </authorList>
    </citation>
    <scope>NUCLEOTIDE SEQUENCE</scope>
    <source>
        <strain evidence="2">DSM 10695</strain>
    </source>
</reference>
<protein>
    <recommendedName>
        <fullName evidence="1">Ferritin-like domain-containing protein</fullName>
    </recommendedName>
</protein>
<sequence length="209" mass="23094">MDTEYAPVPHEDVEVIGLLAYSALAVMTRLAKDGDQAPDIEAHIEHARMSARAFEIFEQLEVWAAHRGIDLLAAAGQYSGLYDDLDARTRPTTWFERTVKTYVTVGIIGDLLLEVSQRHELFDGEAAPWDLAQGEWERTHLAPVTAADPQLAARLSLWARRVAGEVLGLARATLFTHPDLAQDPDTADAIAAFVTKRHGERMAQINLKA</sequence>
<dbReference type="EMBL" id="JACHMK010000001">
    <property type="protein sequence ID" value="MBB6334214.1"/>
    <property type="molecule type" value="Genomic_DNA"/>
</dbReference>
<keyword evidence="3" id="KW-1185">Reference proteome</keyword>
<dbReference type="InterPro" id="IPR059125">
    <property type="entry name" value="Ferritin_actino"/>
</dbReference>
<dbReference type="Proteomes" id="UP000617426">
    <property type="component" value="Unassembled WGS sequence"/>
</dbReference>
<accession>A0A923E626</accession>
<evidence type="ECO:0000259" key="1">
    <source>
        <dbReference type="Pfam" id="PF13794"/>
    </source>
</evidence>
<dbReference type="AlphaFoldDB" id="A0A923E626"/>
<evidence type="ECO:0000313" key="3">
    <source>
        <dbReference type="Proteomes" id="UP000617426"/>
    </source>
</evidence>
<comment type="caution">
    <text evidence="2">The sequence shown here is derived from an EMBL/GenBank/DDBJ whole genome shotgun (WGS) entry which is preliminary data.</text>
</comment>
<dbReference type="InterPro" id="IPR012347">
    <property type="entry name" value="Ferritin-like"/>
</dbReference>
<feature type="domain" description="Ferritin-like" evidence="1">
    <location>
        <begin position="13"/>
        <end position="175"/>
    </location>
</feature>
<organism evidence="2 3">
    <name type="scientific">Schaalia hyovaginalis</name>
    <dbReference type="NCBI Taxonomy" id="29316"/>
    <lineage>
        <taxon>Bacteria</taxon>
        <taxon>Bacillati</taxon>
        <taxon>Actinomycetota</taxon>
        <taxon>Actinomycetes</taxon>
        <taxon>Actinomycetales</taxon>
        <taxon>Actinomycetaceae</taxon>
        <taxon>Schaalia</taxon>
    </lineage>
</organism>
<evidence type="ECO:0000313" key="2">
    <source>
        <dbReference type="EMBL" id="MBB6334214.1"/>
    </source>
</evidence>
<dbReference type="Gene3D" id="1.20.1260.10">
    <property type="match status" value="1"/>
</dbReference>
<name>A0A923E626_9ACTO</name>
<gene>
    <name evidence="2" type="ORF">HD592_000779</name>
</gene>